<gene>
    <name evidence="1" type="ORF">L9F63_022417</name>
</gene>
<dbReference type="EMBL" id="JASPKZ010007636">
    <property type="protein sequence ID" value="KAJ9583246.1"/>
    <property type="molecule type" value="Genomic_DNA"/>
</dbReference>
<accession>A0AAD7ZMU0</accession>
<reference evidence="1" key="2">
    <citation type="submission" date="2023-05" db="EMBL/GenBank/DDBJ databases">
        <authorList>
            <person name="Fouks B."/>
        </authorList>
    </citation>
    <scope>NUCLEOTIDE SEQUENCE</scope>
    <source>
        <strain evidence="1">Stay&amp;Tobe</strain>
        <tissue evidence="1">Testes</tissue>
    </source>
</reference>
<sequence>HEVYSTPVNTVEELEQRVRRAQTMFTMNELHITLIKCNAKRCAYFWAIIHVLNT</sequence>
<feature type="non-terminal residue" evidence="1">
    <location>
        <position position="1"/>
    </location>
</feature>
<keyword evidence="2" id="KW-1185">Reference proteome</keyword>
<dbReference type="Proteomes" id="UP001233999">
    <property type="component" value="Unassembled WGS sequence"/>
</dbReference>
<proteinExistence type="predicted"/>
<organism evidence="1 2">
    <name type="scientific">Diploptera punctata</name>
    <name type="common">Pacific beetle cockroach</name>
    <dbReference type="NCBI Taxonomy" id="6984"/>
    <lineage>
        <taxon>Eukaryota</taxon>
        <taxon>Metazoa</taxon>
        <taxon>Ecdysozoa</taxon>
        <taxon>Arthropoda</taxon>
        <taxon>Hexapoda</taxon>
        <taxon>Insecta</taxon>
        <taxon>Pterygota</taxon>
        <taxon>Neoptera</taxon>
        <taxon>Polyneoptera</taxon>
        <taxon>Dictyoptera</taxon>
        <taxon>Blattodea</taxon>
        <taxon>Blaberoidea</taxon>
        <taxon>Blaberidae</taxon>
        <taxon>Diplopterinae</taxon>
        <taxon>Diploptera</taxon>
    </lineage>
</organism>
<name>A0AAD7ZMU0_DIPPU</name>
<evidence type="ECO:0000313" key="1">
    <source>
        <dbReference type="EMBL" id="KAJ9583246.1"/>
    </source>
</evidence>
<dbReference type="AlphaFoldDB" id="A0AAD7ZMU0"/>
<evidence type="ECO:0000313" key="2">
    <source>
        <dbReference type="Proteomes" id="UP001233999"/>
    </source>
</evidence>
<reference evidence="1" key="1">
    <citation type="journal article" date="2023" name="IScience">
        <title>Live-bearing cockroach genome reveals convergent evolutionary mechanisms linked to viviparity in insects and beyond.</title>
        <authorList>
            <person name="Fouks B."/>
            <person name="Harrison M.C."/>
            <person name="Mikhailova A.A."/>
            <person name="Marchal E."/>
            <person name="English S."/>
            <person name="Carruthers M."/>
            <person name="Jennings E.C."/>
            <person name="Chiamaka E.L."/>
            <person name="Frigard R.A."/>
            <person name="Pippel M."/>
            <person name="Attardo G.M."/>
            <person name="Benoit J.B."/>
            <person name="Bornberg-Bauer E."/>
            <person name="Tobe S.S."/>
        </authorList>
    </citation>
    <scope>NUCLEOTIDE SEQUENCE</scope>
    <source>
        <strain evidence="1">Stay&amp;Tobe</strain>
    </source>
</reference>
<protein>
    <submittedName>
        <fullName evidence="1">Uncharacterized protein</fullName>
    </submittedName>
</protein>
<comment type="caution">
    <text evidence="1">The sequence shown here is derived from an EMBL/GenBank/DDBJ whole genome shotgun (WGS) entry which is preliminary data.</text>
</comment>
<feature type="non-terminal residue" evidence="1">
    <location>
        <position position="54"/>
    </location>
</feature>